<dbReference type="PANTHER" id="PTHR43817">
    <property type="entry name" value="GLYCOSYL HYDROLASE"/>
    <property type="match status" value="1"/>
</dbReference>
<evidence type="ECO:0000259" key="6">
    <source>
        <dbReference type="PROSITE" id="PS51175"/>
    </source>
</evidence>
<evidence type="ECO:0000313" key="7">
    <source>
        <dbReference type="EMBL" id="MBS4202036.1"/>
    </source>
</evidence>
<keyword evidence="4" id="KW-0326">Glycosidase</keyword>
<dbReference type="GO" id="GO:0005975">
    <property type="term" value="P:carbohydrate metabolic process"/>
    <property type="evidence" value="ECO:0007669"/>
    <property type="project" value="InterPro"/>
</dbReference>
<sequence length="631" mass="70523">MMKKMIGRLIVVLIAVVLLFSITINFTGSTFASNGPLETSNKNSPPAVNKKEPFAIFENPVLGDGADPWVVKHSDGYYYYTHTTGRDITIWKSKTLTGLANAPKKVVYTPSDNGPHSQSIWAPELHFIDGKWYIYFAASGNTGSHRMYVLQSEGSDPFGSYSFPERTEYGKISDPTDKWAIDGTVLEYKNKLYFIWSGWEGDVNVSQHLYIAPMSNPWTISGERVEISRPELTWEKNGFPLINEGPQVLKNKQGKVFIIYSASGSWTNDYCLGMLSFGGKNPLDASSWTKNPTPVFETNTEADVYGPGHSSFVKSPDGKEDWIVYHAAKFKDGGWTRNVRMQKFSWNKDGSPNFGKPVGTQTLLRVPSGETEGAFTPSLPGEVYQYEAEDATVNNAIIHVNTSASRHKKVGHIDFSDSYVEFNVDVPSGDYTLVVRYGNGMGQQSTHHVTVNGESYGEIAYESYGWENWKDASLNIHLNSEQNTIRISKGHLYAEIDYIQLIPKETNVYQYEAEFANLHKANIINDSASSNGQKIGGMDENGSFARFEINVPSSGTYEMKIKYVNGTAAISSHKLTVNDDVIGTISYENMGWNNWQYATVVVPFKKGKNTIMLKKDTGYADIDFFTIERIE</sequence>
<name>A0A942TSF6_9BACI</name>
<evidence type="ECO:0000256" key="5">
    <source>
        <dbReference type="PIRSR" id="PIRSR606710-2"/>
    </source>
</evidence>
<dbReference type="EMBL" id="JAGYPJ010000001">
    <property type="protein sequence ID" value="MBS4202036.1"/>
    <property type="molecule type" value="Genomic_DNA"/>
</dbReference>
<feature type="site" description="Important for catalytic activity, responsible for pKa modulation of the active site Glu and correct orientation of both the proton donor and substrate" evidence="5">
    <location>
        <position position="182"/>
    </location>
</feature>
<dbReference type="GO" id="GO:0004553">
    <property type="term" value="F:hydrolase activity, hydrolyzing O-glycosyl compounds"/>
    <property type="evidence" value="ECO:0007669"/>
    <property type="project" value="InterPro"/>
</dbReference>
<dbReference type="RefSeq" id="WP_213112454.1">
    <property type="nucleotide sequence ID" value="NZ_JAGYPJ010000001.1"/>
</dbReference>
<dbReference type="InterPro" id="IPR006584">
    <property type="entry name" value="Cellulose-bd_IV"/>
</dbReference>
<dbReference type="CDD" id="cd18820">
    <property type="entry name" value="GH43_LbAraf43-like"/>
    <property type="match status" value="1"/>
</dbReference>
<dbReference type="AlphaFoldDB" id="A0A942TSF6"/>
<dbReference type="SMART" id="SM00606">
    <property type="entry name" value="CBD_IV"/>
    <property type="match status" value="1"/>
</dbReference>
<keyword evidence="2" id="KW-0732">Signal</keyword>
<dbReference type="GO" id="GO:0030246">
    <property type="term" value="F:carbohydrate binding"/>
    <property type="evidence" value="ECO:0007669"/>
    <property type="project" value="InterPro"/>
</dbReference>
<keyword evidence="3" id="KW-0378">Hydrolase</keyword>
<evidence type="ECO:0000313" key="8">
    <source>
        <dbReference type="Proteomes" id="UP000682713"/>
    </source>
</evidence>
<evidence type="ECO:0000256" key="4">
    <source>
        <dbReference type="ARBA" id="ARBA00023295"/>
    </source>
</evidence>
<feature type="domain" description="CBM6" evidence="6">
    <location>
        <begin position="509"/>
        <end position="628"/>
    </location>
</feature>
<proteinExistence type="inferred from homology"/>
<dbReference type="Proteomes" id="UP000682713">
    <property type="component" value="Unassembled WGS sequence"/>
</dbReference>
<keyword evidence="8" id="KW-1185">Reference proteome</keyword>
<dbReference type="Gene3D" id="2.60.120.260">
    <property type="entry name" value="Galactose-binding domain-like"/>
    <property type="match status" value="2"/>
</dbReference>
<comment type="similarity">
    <text evidence="1">Belongs to the glycosyl hydrolase 43 family.</text>
</comment>
<evidence type="ECO:0000256" key="2">
    <source>
        <dbReference type="ARBA" id="ARBA00022729"/>
    </source>
</evidence>
<reference evidence="7 8" key="1">
    <citation type="submission" date="2021-05" db="EMBL/GenBank/DDBJ databases">
        <title>Novel Bacillus species.</title>
        <authorList>
            <person name="Liu G."/>
        </authorList>
    </citation>
    <scope>NUCLEOTIDE SEQUENCE [LARGE SCALE GENOMIC DNA]</scope>
    <source>
        <strain evidence="7 8">FJAT-49732</strain>
    </source>
</reference>
<dbReference type="InterPro" id="IPR008979">
    <property type="entry name" value="Galactose-bd-like_sf"/>
</dbReference>
<dbReference type="Pfam" id="PF16990">
    <property type="entry name" value="CBM_35"/>
    <property type="match status" value="1"/>
</dbReference>
<protein>
    <submittedName>
        <fullName evidence="7">Family 43 glycosylhydrolase</fullName>
    </submittedName>
</protein>
<organism evidence="7 8">
    <name type="scientific">Lederbergia citrisecunda</name>
    <dbReference type="NCBI Taxonomy" id="2833583"/>
    <lineage>
        <taxon>Bacteria</taxon>
        <taxon>Bacillati</taxon>
        <taxon>Bacillota</taxon>
        <taxon>Bacilli</taxon>
        <taxon>Bacillales</taxon>
        <taxon>Bacillaceae</taxon>
        <taxon>Lederbergia</taxon>
    </lineage>
</organism>
<evidence type="ECO:0000256" key="3">
    <source>
        <dbReference type="ARBA" id="ARBA00022801"/>
    </source>
</evidence>
<evidence type="ECO:0000256" key="1">
    <source>
        <dbReference type="ARBA" id="ARBA00009865"/>
    </source>
</evidence>
<dbReference type="SUPFAM" id="SSF49785">
    <property type="entry name" value="Galactose-binding domain-like"/>
    <property type="match status" value="2"/>
</dbReference>
<gene>
    <name evidence="7" type="ORF">KHA93_20725</name>
</gene>
<feature type="domain" description="CBM6" evidence="6">
    <location>
        <begin position="384"/>
        <end position="502"/>
    </location>
</feature>
<dbReference type="Gene3D" id="2.115.10.20">
    <property type="entry name" value="Glycosyl hydrolase domain, family 43"/>
    <property type="match status" value="1"/>
</dbReference>
<dbReference type="PROSITE" id="PS51175">
    <property type="entry name" value="CBM6"/>
    <property type="match status" value="2"/>
</dbReference>
<dbReference type="SUPFAM" id="SSF75005">
    <property type="entry name" value="Arabinanase/levansucrase/invertase"/>
    <property type="match status" value="1"/>
</dbReference>
<dbReference type="Pfam" id="PF04616">
    <property type="entry name" value="Glyco_hydro_43"/>
    <property type="match status" value="1"/>
</dbReference>
<dbReference type="InterPro" id="IPR005084">
    <property type="entry name" value="CBM6"/>
</dbReference>
<comment type="caution">
    <text evidence="7">The sequence shown here is derived from an EMBL/GenBank/DDBJ whole genome shotgun (WGS) entry which is preliminary data.</text>
</comment>
<dbReference type="InterPro" id="IPR006710">
    <property type="entry name" value="Glyco_hydro_43"/>
</dbReference>
<dbReference type="InterPro" id="IPR023296">
    <property type="entry name" value="Glyco_hydro_beta-prop_sf"/>
</dbReference>
<accession>A0A942TSF6</accession>
<dbReference type="Pfam" id="PF03422">
    <property type="entry name" value="CBM_6"/>
    <property type="match status" value="1"/>
</dbReference>
<dbReference type="PANTHER" id="PTHR43817:SF1">
    <property type="entry name" value="HYDROLASE, FAMILY 43, PUTATIVE (AFU_ORTHOLOGUE AFUA_3G01660)-RELATED"/>
    <property type="match status" value="1"/>
</dbReference>